<evidence type="ECO:0000256" key="3">
    <source>
        <dbReference type="ARBA" id="ARBA00023274"/>
    </source>
</evidence>
<proteinExistence type="inferred from homology"/>
<dbReference type="GO" id="GO:0005737">
    <property type="term" value="C:cytoplasm"/>
    <property type="evidence" value="ECO:0007669"/>
    <property type="project" value="UniProtKB-ARBA"/>
</dbReference>
<dbReference type="GO" id="GO:0003723">
    <property type="term" value="F:RNA binding"/>
    <property type="evidence" value="ECO:0007669"/>
    <property type="project" value="TreeGrafter"/>
</dbReference>
<dbReference type="PROSITE" id="PS00360">
    <property type="entry name" value="RIBOSOMAL_S9"/>
    <property type="match status" value="1"/>
</dbReference>
<comment type="similarity">
    <text evidence="1 5 6">Belongs to the universal ribosomal protein uS9 family.</text>
</comment>
<dbReference type="GO" id="GO:0015935">
    <property type="term" value="C:small ribosomal subunit"/>
    <property type="evidence" value="ECO:0007669"/>
    <property type="project" value="UniProtKB-ARBA"/>
</dbReference>
<dbReference type="PANTHER" id="PTHR21569">
    <property type="entry name" value="RIBOSOMAL PROTEIN S9"/>
    <property type="match status" value="1"/>
</dbReference>
<keyword evidence="2 5" id="KW-0689">Ribosomal protein</keyword>
<dbReference type="Pfam" id="PF00380">
    <property type="entry name" value="Ribosomal_S9"/>
    <property type="match status" value="1"/>
</dbReference>
<dbReference type="NCBIfam" id="NF001099">
    <property type="entry name" value="PRK00132.1"/>
    <property type="match status" value="1"/>
</dbReference>
<evidence type="ECO:0000256" key="6">
    <source>
        <dbReference type="RuleBase" id="RU003815"/>
    </source>
</evidence>
<dbReference type="InterPro" id="IPR014721">
    <property type="entry name" value="Ribsml_uS5_D2-typ_fold_subgr"/>
</dbReference>
<evidence type="ECO:0000256" key="4">
    <source>
        <dbReference type="ARBA" id="ARBA00035259"/>
    </source>
</evidence>
<protein>
    <recommendedName>
        <fullName evidence="4 5">Small ribosomal subunit protein uS9</fullName>
    </recommendedName>
</protein>
<dbReference type="EMBL" id="MHKN01000004">
    <property type="protein sequence ID" value="OGY92969.1"/>
    <property type="molecule type" value="Genomic_DNA"/>
</dbReference>
<dbReference type="PANTHER" id="PTHR21569:SF1">
    <property type="entry name" value="SMALL RIBOSOMAL SUBUNIT PROTEIN US9M"/>
    <property type="match status" value="1"/>
</dbReference>
<sequence>MTLKKRDYIATVGRRKSAIARVRLKLKPAETLSITVNDRDFKEYFNYAEWQNTITSPLTLVGELAREITVRVTGGGIKSQAEAIRLGVARALIELNPEFRQSLKKVGFLSRDARIKERKKPGLKKARRAPQWSKR</sequence>
<evidence type="ECO:0000313" key="8">
    <source>
        <dbReference type="Proteomes" id="UP000177349"/>
    </source>
</evidence>
<name>A0A1G2BWS2_9BACT</name>
<dbReference type="InterPro" id="IPR000754">
    <property type="entry name" value="Ribosomal_uS9"/>
</dbReference>
<keyword evidence="3 5" id="KW-0687">Ribonucleoprotein</keyword>
<gene>
    <name evidence="5" type="primary">rpsI</name>
    <name evidence="7" type="ORF">A3B31_00330</name>
</gene>
<dbReference type="Proteomes" id="UP000177349">
    <property type="component" value="Unassembled WGS sequence"/>
</dbReference>
<dbReference type="HAMAP" id="MF_00532_B">
    <property type="entry name" value="Ribosomal_uS9_B"/>
    <property type="match status" value="1"/>
</dbReference>
<evidence type="ECO:0000256" key="1">
    <source>
        <dbReference type="ARBA" id="ARBA00005251"/>
    </source>
</evidence>
<comment type="caution">
    <text evidence="7">The sequence shown here is derived from an EMBL/GenBank/DDBJ whole genome shotgun (WGS) entry which is preliminary data.</text>
</comment>
<dbReference type="GO" id="GO:0006412">
    <property type="term" value="P:translation"/>
    <property type="evidence" value="ECO:0007669"/>
    <property type="project" value="UniProtKB-UniRule"/>
</dbReference>
<organism evidence="7 8">
    <name type="scientific">Candidatus Komeilibacteria bacterium RIFCSPLOWO2_01_FULL_53_11</name>
    <dbReference type="NCBI Taxonomy" id="1798552"/>
    <lineage>
        <taxon>Bacteria</taxon>
        <taxon>Candidatus Komeiliibacteriota</taxon>
    </lineage>
</organism>
<dbReference type="Gene3D" id="3.30.230.10">
    <property type="match status" value="1"/>
</dbReference>
<accession>A0A1G2BWS2</accession>
<dbReference type="InterPro" id="IPR020568">
    <property type="entry name" value="Ribosomal_Su5_D2-typ_SF"/>
</dbReference>
<dbReference type="FunFam" id="3.30.230.10:FF:000001">
    <property type="entry name" value="30S ribosomal protein S9"/>
    <property type="match status" value="1"/>
</dbReference>
<dbReference type="GO" id="GO:0003735">
    <property type="term" value="F:structural constituent of ribosome"/>
    <property type="evidence" value="ECO:0007669"/>
    <property type="project" value="InterPro"/>
</dbReference>
<reference evidence="7 8" key="1">
    <citation type="journal article" date="2016" name="Nat. Commun.">
        <title>Thousands of microbial genomes shed light on interconnected biogeochemical processes in an aquifer system.</title>
        <authorList>
            <person name="Anantharaman K."/>
            <person name="Brown C.T."/>
            <person name="Hug L.A."/>
            <person name="Sharon I."/>
            <person name="Castelle C.J."/>
            <person name="Probst A.J."/>
            <person name="Thomas B.C."/>
            <person name="Singh A."/>
            <person name="Wilkins M.J."/>
            <person name="Karaoz U."/>
            <person name="Brodie E.L."/>
            <person name="Williams K.H."/>
            <person name="Hubbard S.S."/>
            <person name="Banfield J.F."/>
        </authorList>
    </citation>
    <scope>NUCLEOTIDE SEQUENCE [LARGE SCALE GENOMIC DNA]</scope>
</reference>
<evidence type="ECO:0000256" key="5">
    <source>
        <dbReference type="HAMAP-Rule" id="MF_00532"/>
    </source>
</evidence>
<dbReference type="InterPro" id="IPR023035">
    <property type="entry name" value="Ribosomal_uS9_bac/plastid"/>
</dbReference>
<dbReference type="AlphaFoldDB" id="A0A1G2BWS2"/>
<evidence type="ECO:0000256" key="2">
    <source>
        <dbReference type="ARBA" id="ARBA00022980"/>
    </source>
</evidence>
<dbReference type="SUPFAM" id="SSF54211">
    <property type="entry name" value="Ribosomal protein S5 domain 2-like"/>
    <property type="match status" value="1"/>
</dbReference>
<dbReference type="InterPro" id="IPR020574">
    <property type="entry name" value="Ribosomal_uS9_CS"/>
</dbReference>
<evidence type="ECO:0000313" key="7">
    <source>
        <dbReference type="EMBL" id="OGY92969.1"/>
    </source>
</evidence>